<dbReference type="InterPro" id="IPR052420">
    <property type="entry name" value="Espin/Espin-like"/>
</dbReference>
<evidence type="ECO:0000313" key="5">
    <source>
        <dbReference type="Proteomes" id="UP001356427"/>
    </source>
</evidence>
<sequence length="274" mass="30203">MVSFSTEEVQPSEESNVDLTQNFLGLGGKKPLCEMKSPEASTNASKMVARHSLSAEGLRHNKPSEEVITVDLTKNVQLGGKRLLTEMKSSESAHASKMVARHTLSAEGVSHNKPSEEVITVDLTKNVQLGGKRLLTEMKSSANAAHTGKILVKAEVKTVDLTKASDKNLLAGKNLLGDKKFLDNMKSITSLKQTEITTVAVAQANRMVVLPTEEANLSDIDYLVPTHDERGRPIAEWKRQVMVRQLQARLLDEEDQRRKENGNTTSKAVSWRYS</sequence>
<feature type="compositionally biased region" description="Polar residues" evidence="3">
    <location>
        <begin position="262"/>
        <end position="274"/>
    </location>
</feature>
<dbReference type="Proteomes" id="UP001356427">
    <property type="component" value="Unassembled WGS sequence"/>
</dbReference>
<dbReference type="GO" id="GO:0051015">
    <property type="term" value="F:actin filament binding"/>
    <property type="evidence" value="ECO:0007669"/>
    <property type="project" value="TreeGrafter"/>
</dbReference>
<dbReference type="PANTHER" id="PTHR24153">
    <property type="entry name" value="ESPIN"/>
    <property type="match status" value="1"/>
</dbReference>
<name>A0AAN8LPN6_9TELE</name>
<proteinExistence type="predicted"/>
<dbReference type="EMBL" id="JAGTTL010000013">
    <property type="protein sequence ID" value="KAK6313659.1"/>
    <property type="molecule type" value="Genomic_DNA"/>
</dbReference>
<evidence type="ECO:0000256" key="2">
    <source>
        <dbReference type="ARBA" id="ARBA00023043"/>
    </source>
</evidence>
<feature type="non-terminal residue" evidence="4">
    <location>
        <position position="274"/>
    </location>
</feature>
<dbReference type="AlphaFoldDB" id="A0AAN8LPN6"/>
<feature type="region of interest" description="Disordered" evidence="3">
    <location>
        <begin position="254"/>
        <end position="274"/>
    </location>
</feature>
<dbReference type="GO" id="GO:0005737">
    <property type="term" value="C:cytoplasm"/>
    <property type="evidence" value="ECO:0007669"/>
    <property type="project" value="TreeGrafter"/>
</dbReference>
<dbReference type="PANTHER" id="PTHR24153:SF0">
    <property type="entry name" value="ESPIN-LIKE PROTEIN"/>
    <property type="match status" value="1"/>
</dbReference>
<reference evidence="4 5" key="1">
    <citation type="submission" date="2021-04" db="EMBL/GenBank/DDBJ databases">
        <authorList>
            <person name="De Guttry C."/>
            <person name="Zahm M."/>
            <person name="Klopp C."/>
            <person name="Cabau C."/>
            <person name="Louis A."/>
            <person name="Berthelot C."/>
            <person name="Parey E."/>
            <person name="Roest Crollius H."/>
            <person name="Montfort J."/>
            <person name="Robinson-Rechavi M."/>
            <person name="Bucao C."/>
            <person name="Bouchez O."/>
            <person name="Gislard M."/>
            <person name="Lluch J."/>
            <person name="Milhes M."/>
            <person name="Lampietro C."/>
            <person name="Lopez Roques C."/>
            <person name="Donnadieu C."/>
            <person name="Braasch I."/>
            <person name="Desvignes T."/>
            <person name="Postlethwait J."/>
            <person name="Bobe J."/>
            <person name="Wedekind C."/>
            <person name="Guiguen Y."/>
        </authorList>
    </citation>
    <scope>NUCLEOTIDE SEQUENCE [LARGE SCALE GENOMIC DNA]</scope>
    <source>
        <strain evidence="4">Cs_M1</strain>
        <tissue evidence="4">Blood</tissue>
    </source>
</reference>
<gene>
    <name evidence="4" type="ORF">J4Q44_G00151180</name>
</gene>
<evidence type="ECO:0000256" key="3">
    <source>
        <dbReference type="SAM" id="MobiDB-lite"/>
    </source>
</evidence>
<evidence type="ECO:0000313" key="4">
    <source>
        <dbReference type="EMBL" id="KAK6313659.1"/>
    </source>
</evidence>
<keyword evidence="2" id="KW-0040">ANK repeat</keyword>
<keyword evidence="5" id="KW-1185">Reference proteome</keyword>
<accession>A0AAN8LPN6</accession>
<organism evidence="4 5">
    <name type="scientific">Coregonus suidteri</name>
    <dbReference type="NCBI Taxonomy" id="861788"/>
    <lineage>
        <taxon>Eukaryota</taxon>
        <taxon>Metazoa</taxon>
        <taxon>Chordata</taxon>
        <taxon>Craniata</taxon>
        <taxon>Vertebrata</taxon>
        <taxon>Euteleostomi</taxon>
        <taxon>Actinopterygii</taxon>
        <taxon>Neopterygii</taxon>
        <taxon>Teleostei</taxon>
        <taxon>Protacanthopterygii</taxon>
        <taxon>Salmoniformes</taxon>
        <taxon>Salmonidae</taxon>
        <taxon>Coregoninae</taxon>
        <taxon>Coregonus</taxon>
    </lineage>
</organism>
<protein>
    <submittedName>
        <fullName evidence="4">Uncharacterized protein</fullName>
    </submittedName>
</protein>
<dbReference type="GO" id="GO:0051017">
    <property type="term" value="P:actin filament bundle assembly"/>
    <property type="evidence" value="ECO:0007669"/>
    <property type="project" value="TreeGrafter"/>
</dbReference>
<evidence type="ECO:0000256" key="1">
    <source>
        <dbReference type="ARBA" id="ARBA00022737"/>
    </source>
</evidence>
<comment type="caution">
    <text evidence="4">The sequence shown here is derived from an EMBL/GenBank/DDBJ whole genome shotgun (WGS) entry which is preliminary data.</text>
</comment>
<keyword evidence="1" id="KW-0677">Repeat</keyword>